<dbReference type="Proteomes" id="UP000807306">
    <property type="component" value="Unassembled WGS sequence"/>
</dbReference>
<dbReference type="PANTHER" id="PTHR31451">
    <property type="match status" value="1"/>
</dbReference>
<keyword evidence="5" id="KW-0964">Secreted</keyword>
<feature type="compositionally biased region" description="Low complexity" evidence="9">
    <location>
        <begin position="69"/>
        <end position="87"/>
    </location>
</feature>
<dbReference type="EMBL" id="MU157937">
    <property type="protein sequence ID" value="KAF9522700.1"/>
    <property type="molecule type" value="Genomic_DNA"/>
</dbReference>
<evidence type="ECO:0000256" key="9">
    <source>
        <dbReference type="SAM" id="MobiDB-lite"/>
    </source>
</evidence>
<evidence type="ECO:0000256" key="2">
    <source>
        <dbReference type="ARBA" id="ARBA00004613"/>
    </source>
</evidence>
<protein>
    <recommendedName>
        <fullName evidence="4">mannan endo-1,4-beta-mannosidase</fullName>
        <ecNumber evidence="4">3.2.1.78</ecNumber>
    </recommendedName>
</protein>
<dbReference type="Gene3D" id="3.20.20.80">
    <property type="entry name" value="Glycosidases"/>
    <property type="match status" value="1"/>
</dbReference>
<evidence type="ECO:0000256" key="3">
    <source>
        <dbReference type="ARBA" id="ARBA00005641"/>
    </source>
</evidence>
<sequence length="466" mass="50632">MKTRLVEITATIFGFACLPKVYSTMPLYGQCGGKSCHGGRTCANGNPYIYQNDWYSQCMVSSHTTTSSIASTSTTTSDSLEPSSTAPPSLPSAVPPQPPPGFVGVQGTQFVVDGVRFPVVGENAYWVGLTGLGADQMKEAFADIAATGATVVRTWGFSDITTSNSSGVYYQSWSGQFSTANRGEDGMGNFDKVVAAAKANGLRLIVPLSNNWSDYGGMDVYVKQIANSTNHDLFYSDPDIKNAFKYYAHAFMGRYITEPTIMAWELANEPRCKGSSGMTSGNCNPAMIADWAREVAAFIKSIDPYHLIGIGDEGFFNHPGASTYPYQGTEGIDFDANLQISSIDFGTFHLYPSSWGQSGNELDWGNKWIEDHAASMRKANKPVILEEFGVTSDQLTIYSAWLKQVISTGITGDLIWQSGSRLPGWTSPDDGYTVYPDSPVYDLLKQHAVTLQGQIKSSAYKLTHTH</sequence>
<dbReference type="PROSITE" id="PS51164">
    <property type="entry name" value="CBM1_2"/>
    <property type="match status" value="1"/>
</dbReference>
<comment type="catalytic activity">
    <reaction evidence="1">
        <text>Random hydrolysis of (1-&gt;4)-beta-D-mannosidic linkages in mannans, galactomannans and glucomannans.</text>
        <dbReference type="EC" id="3.2.1.78"/>
    </reaction>
</comment>
<evidence type="ECO:0000313" key="12">
    <source>
        <dbReference type="Proteomes" id="UP000807306"/>
    </source>
</evidence>
<accession>A0A9P6E575</accession>
<keyword evidence="12" id="KW-1185">Reference proteome</keyword>
<evidence type="ECO:0000259" key="10">
    <source>
        <dbReference type="PROSITE" id="PS51164"/>
    </source>
</evidence>
<dbReference type="GO" id="GO:0030248">
    <property type="term" value="F:cellulose binding"/>
    <property type="evidence" value="ECO:0007669"/>
    <property type="project" value="InterPro"/>
</dbReference>
<dbReference type="GO" id="GO:0005576">
    <property type="term" value="C:extracellular region"/>
    <property type="evidence" value="ECO:0007669"/>
    <property type="project" value="UniProtKB-SubCell"/>
</dbReference>
<dbReference type="InterPro" id="IPR045053">
    <property type="entry name" value="MAN-like"/>
</dbReference>
<dbReference type="SUPFAM" id="SSF51445">
    <property type="entry name" value="(Trans)glycosidases"/>
    <property type="match status" value="1"/>
</dbReference>
<name>A0A9P6E575_9AGAR</name>
<evidence type="ECO:0000256" key="7">
    <source>
        <dbReference type="ARBA" id="ARBA00022801"/>
    </source>
</evidence>
<dbReference type="PANTHER" id="PTHR31451:SF39">
    <property type="entry name" value="MANNAN ENDO-1,4-BETA-MANNOSIDASE 1"/>
    <property type="match status" value="1"/>
</dbReference>
<dbReference type="GO" id="GO:0016985">
    <property type="term" value="F:mannan endo-1,4-beta-mannosidase activity"/>
    <property type="evidence" value="ECO:0007669"/>
    <property type="project" value="UniProtKB-EC"/>
</dbReference>
<evidence type="ECO:0000256" key="8">
    <source>
        <dbReference type="ARBA" id="ARBA00023295"/>
    </source>
</evidence>
<feature type="domain" description="CBM1" evidence="10">
    <location>
        <begin position="23"/>
        <end position="59"/>
    </location>
</feature>
<evidence type="ECO:0000313" key="11">
    <source>
        <dbReference type="EMBL" id="KAF9522700.1"/>
    </source>
</evidence>
<comment type="subcellular location">
    <subcellularLocation>
        <location evidence="2">Secreted</location>
    </subcellularLocation>
</comment>
<dbReference type="OrthoDB" id="406631at2759"/>
<evidence type="ECO:0000256" key="6">
    <source>
        <dbReference type="ARBA" id="ARBA00022729"/>
    </source>
</evidence>
<proteinExistence type="inferred from homology"/>
<gene>
    <name evidence="11" type="ORF">CPB83DRAFT_887401</name>
</gene>
<dbReference type="AlphaFoldDB" id="A0A9P6E575"/>
<dbReference type="InterPro" id="IPR000254">
    <property type="entry name" value="CBD"/>
</dbReference>
<keyword evidence="6" id="KW-0732">Signal</keyword>
<evidence type="ECO:0000256" key="5">
    <source>
        <dbReference type="ARBA" id="ARBA00022525"/>
    </source>
</evidence>
<dbReference type="GO" id="GO:0046355">
    <property type="term" value="P:mannan catabolic process"/>
    <property type="evidence" value="ECO:0007669"/>
    <property type="project" value="UniProtKB-ARBA"/>
</dbReference>
<evidence type="ECO:0000256" key="1">
    <source>
        <dbReference type="ARBA" id="ARBA00001678"/>
    </source>
</evidence>
<reference evidence="11" key="1">
    <citation type="submission" date="2020-11" db="EMBL/GenBank/DDBJ databases">
        <authorList>
            <consortium name="DOE Joint Genome Institute"/>
            <person name="Ahrendt S."/>
            <person name="Riley R."/>
            <person name="Andreopoulos W."/>
            <person name="Labutti K."/>
            <person name="Pangilinan J."/>
            <person name="Ruiz-Duenas F.J."/>
            <person name="Barrasa J.M."/>
            <person name="Sanchez-Garcia M."/>
            <person name="Camarero S."/>
            <person name="Miyauchi S."/>
            <person name="Serrano A."/>
            <person name="Linde D."/>
            <person name="Babiker R."/>
            <person name="Drula E."/>
            <person name="Ayuso-Fernandez I."/>
            <person name="Pacheco R."/>
            <person name="Padilla G."/>
            <person name="Ferreira P."/>
            <person name="Barriuso J."/>
            <person name="Kellner H."/>
            <person name="Castanera R."/>
            <person name="Alfaro M."/>
            <person name="Ramirez L."/>
            <person name="Pisabarro A.G."/>
            <person name="Kuo A."/>
            <person name="Tritt A."/>
            <person name="Lipzen A."/>
            <person name="He G."/>
            <person name="Yan M."/>
            <person name="Ng V."/>
            <person name="Cullen D."/>
            <person name="Martin F."/>
            <person name="Rosso M.-N."/>
            <person name="Henrissat B."/>
            <person name="Hibbett D."/>
            <person name="Martinez A.T."/>
            <person name="Grigoriev I.V."/>
        </authorList>
    </citation>
    <scope>NUCLEOTIDE SEQUENCE</scope>
    <source>
        <strain evidence="11">CBS 506.95</strain>
    </source>
</reference>
<dbReference type="InterPro" id="IPR001547">
    <property type="entry name" value="Glyco_hydro_5"/>
</dbReference>
<keyword evidence="7 11" id="KW-0378">Hydrolase</keyword>
<dbReference type="Pfam" id="PF26410">
    <property type="entry name" value="GH5_mannosidase"/>
    <property type="match status" value="1"/>
</dbReference>
<feature type="compositionally biased region" description="Pro residues" evidence="9">
    <location>
        <begin position="88"/>
        <end position="99"/>
    </location>
</feature>
<dbReference type="SUPFAM" id="SSF57180">
    <property type="entry name" value="Cellulose-binding domain"/>
    <property type="match status" value="1"/>
</dbReference>
<dbReference type="SMART" id="SM00236">
    <property type="entry name" value="fCBD"/>
    <property type="match status" value="1"/>
</dbReference>
<comment type="similarity">
    <text evidence="3">Belongs to the glycosyl hydrolase 5 (cellulase A) family.</text>
</comment>
<dbReference type="InterPro" id="IPR035971">
    <property type="entry name" value="CBD_sf"/>
</dbReference>
<dbReference type="InterPro" id="IPR017853">
    <property type="entry name" value="GH"/>
</dbReference>
<dbReference type="EC" id="3.2.1.78" evidence="4"/>
<comment type="caution">
    <text evidence="11">The sequence shown here is derived from an EMBL/GenBank/DDBJ whole genome shotgun (WGS) entry which is preliminary data.</text>
</comment>
<keyword evidence="8" id="KW-0326">Glycosidase</keyword>
<evidence type="ECO:0000256" key="4">
    <source>
        <dbReference type="ARBA" id="ARBA00012706"/>
    </source>
</evidence>
<feature type="region of interest" description="Disordered" evidence="9">
    <location>
        <begin position="69"/>
        <end position="99"/>
    </location>
</feature>
<organism evidence="11 12">
    <name type="scientific">Crepidotus variabilis</name>
    <dbReference type="NCBI Taxonomy" id="179855"/>
    <lineage>
        <taxon>Eukaryota</taxon>
        <taxon>Fungi</taxon>
        <taxon>Dikarya</taxon>
        <taxon>Basidiomycota</taxon>
        <taxon>Agaricomycotina</taxon>
        <taxon>Agaricomycetes</taxon>
        <taxon>Agaricomycetidae</taxon>
        <taxon>Agaricales</taxon>
        <taxon>Agaricineae</taxon>
        <taxon>Crepidotaceae</taxon>
        <taxon>Crepidotus</taxon>
    </lineage>
</organism>